<feature type="binding site" evidence="7">
    <location>
        <position position="58"/>
    </location>
    <ligand>
        <name>S-adenosyl-L-methionine</name>
        <dbReference type="ChEBI" id="CHEBI:59789"/>
    </ligand>
</feature>
<dbReference type="Proteomes" id="UP000823046">
    <property type="component" value="Unassembled WGS sequence"/>
</dbReference>
<feature type="domain" description="Ribosomal RNA methyltransferase FtsJ" evidence="9">
    <location>
        <begin position="24"/>
        <end position="200"/>
    </location>
</feature>
<dbReference type="InterPro" id="IPR002877">
    <property type="entry name" value="RNA_MeTrfase_FtsJ_dom"/>
</dbReference>
<dbReference type="PANTHER" id="PTHR10920:SF13">
    <property type="entry name" value="PRE-RRNA 2'-O-RIBOSE RNA METHYLTRANSFERASE FTSJ3"/>
    <property type="match status" value="1"/>
</dbReference>
<keyword evidence="6 7" id="KW-0539">Nucleus</keyword>
<dbReference type="HAMAP" id="MF_03163">
    <property type="entry name" value="RNA_methyltr_E_SPB1"/>
    <property type="match status" value="1"/>
</dbReference>
<feature type="domain" description="Ribosomal RNA methyltransferase SPB1-like C-terminal" evidence="10">
    <location>
        <begin position="697"/>
        <end position="894"/>
    </location>
</feature>
<dbReference type="PANTHER" id="PTHR10920">
    <property type="entry name" value="RIBOSOMAL RNA METHYLTRANSFERASE"/>
    <property type="match status" value="1"/>
</dbReference>
<protein>
    <recommendedName>
        <fullName evidence="7">Putative rRNA methyltransferase</fullName>
        <ecNumber evidence="7">2.1.1.-</ecNumber>
    </recommendedName>
    <alternativeName>
        <fullName evidence="7">2'-O-ribose RNA methyltransferase SPB1 homolog</fullName>
    </alternativeName>
</protein>
<feature type="compositionally biased region" description="Acidic residues" evidence="8">
    <location>
        <begin position="554"/>
        <end position="570"/>
    </location>
</feature>
<dbReference type="InterPro" id="IPR012920">
    <property type="entry name" value="rRNA_MeTfrase_SPB1-like_C"/>
</dbReference>
<dbReference type="Pfam" id="PF07780">
    <property type="entry name" value="Spb1_C"/>
    <property type="match status" value="1"/>
</dbReference>
<dbReference type="InterPro" id="IPR028589">
    <property type="entry name" value="SPB1-like"/>
</dbReference>
<feature type="compositionally biased region" description="Basic and acidic residues" evidence="8">
    <location>
        <begin position="403"/>
        <end position="413"/>
    </location>
</feature>
<reference evidence="12 13" key="1">
    <citation type="journal article" date="2020" name="bioRxiv">
        <title>Metabolic contributions of an alphaproteobacterial endosymbiont in the apicomplexan Cardiosporidium cionae.</title>
        <authorList>
            <person name="Hunter E.S."/>
            <person name="Paight C.J."/>
            <person name="Lane C.E."/>
        </authorList>
    </citation>
    <scope>NUCLEOTIDE SEQUENCE [LARGE SCALE GENOMIC DNA]</scope>
    <source>
        <strain evidence="12">ESH_2018</strain>
    </source>
</reference>
<feature type="region of interest" description="Disordered" evidence="8">
    <location>
        <begin position="394"/>
        <end position="420"/>
    </location>
</feature>
<dbReference type="GO" id="GO:0032259">
    <property type="term" value="P:methylation"/>
    <property type="evidence" value="ECO:0007669"/>
    <property type="project" value="UniProtKB-KW"/>
</dbReference>
<comment type="subcellular location">
    <subcellularLocation>
        <location evidence="7">Nucleus</location>
        <location evidence="7">Nucleolus</location>
    </subcellularLocation>
</comment>
<feature type="binding site" evidence="7">
    <location>
        <position position="92"/>
    </location>
    <ligand>
        <name>S-adenosyl-L-methionine</name>
        <dbReference type="ChEBI" id="CHEBI:59789"/>
    </ligand>
</feature>
<feature type="active site" description="Proton acceptor" evidence="7">
    <location>
        <position position="157"/>
    </location>
</feature>
<feature type="compositionally biased region" description="Basic and acidic residues" evidence="8">
    <location>
        <begin position="343"/>
        <end position="374"/>
    </location>
</feature>
<feature type="compositionally biased region" description="Basic and acidic residues" evidence="8">
    <location>
        <begin position="579"/>
        <end position="601"/>
    </location>
</feature>
<feature type="binding site" evidence="7">
    <location>
        <position position="76"/>
    </location>
    <ligand>
        <name>S-adenosyl-L-methionine</name>
        <dbReference type="ChEBI" id="CHEBI:59789"/>
    </ligand>
</feature>
<feature type="binding site" evidence="7">
    <location>
        <position position="56"/>
    </location>
    <ligand>
        <name>S-adenosyl-L-methionine</name>
        <dbReference type="ChEBI" id="CHEBI:59789"/>
    </ligand>
</feature>
<keyword evidence="4 7" id="KW-0808">Transferase</keyword>
<evidence type="ECO:0000259" key="10">
    <source>
        <dbReference type="Pfam" id="PF07780"/>
    </source>
</evidence>
<comment type="catalytic activity">
    <reaction evidence="7">
        <text>a ribonucleotide in rRNA + S-adenosyl-L-methionine = a 2'-O-methylribonucleotide in rRNA + S-adenosyl-L-homocysteine + H(+)</text>
        <dbReference type="Rhea" id="RHEA:48628"/>
        <dbReference type="Rhea" id="RHEA-COMP:12164"/>
        <dbReference type="Rhea" id="RHEA-COMP:12165"/>
        <dbReference type="ChEBI" id="CHEBI:15378"/>
        <dbReference type="ChEBI" id="CHEBI:57856"/>
        <dbReference type="ChEBI" id="CHEBI:59789"/>
        <dbReference type="ChEBI" id="CHEBI:90675"/>
        <dbReference type="ChEBI" id="CHEBI:90676"/>
    </reaction>
</comment>
<evidence type="ECO:0000259" key="9">
    <source>
        <dbReference type="Pfam" id="PF01728"/>
    </source>
</evidence>
<keyword evidence="13" id="KW-1185">Reference proteome</keyword>
<evidence type="ECO:0000256" key="6">
    <source>
        <dbReference type="ARBA" id="ARBA00023242"/>
    </source>
</evidence>
<dbReference type="HAMAP" id="MF_01547">
    <property type="entry name" value="RNA_methyltr_E"/>
    <property type="match status" value="1"/>
</dbReference>
<keyword evidence="3 7" id="KW-0489">Methyltransferase</keyword>
<organism evidence="12 13">
    <name type="scientific">Cardiosporidium cionae</name>
    <dbReference type="NCBI Taxonomy" id="476202"/>
    <lineage>
        <taxon>Eukaryota</taxon>
        <taxon>Sar</taxon>
        <taxon>Alveolata</taxon>
        <taxon>Apicomplexa</taxon>
        <taxon>Aconoidasida</taxon>
        <taxon>Nephromycida</taxon>
        <taxon>Cardiosporidium</taxon>
    </lineage>
</organism>
<dbReference type="InterPro" id="IPR029063">
    <property type="entry name" value="SAM-dependent_MTases_sf"/>
</dbReference>
<evidence type="ECO:0000256" key="4">
    <source>
        <dbReference type="ARBA" id="ARBA00022679"/>
    </source>
</evidence>
<proteinExistence type="inferred from homology"/>
<evidence type="ECO:0000259" key="11">
    <source>
        <dbReference type="Pfam" id="PF11861"/>
    </source>
</evidence>
<dbReference type="EMBL" id="JADAQX010000215">
    <property type="protein sequence ID" value="KAF8821204.1"/>
    <property type="molecule type" value="Genomic_DNA"/>
</dbReference>
<feature type="compositionally biased region" description="Basic and acidic residues" evidence="8">
    <location>
        <begin position="862"/>
        <end position="883"/>
    </location>
</feature>
<evidence type="ECO:0000256" key="2">
    <source>
        <dbReference type="ARBA" id="ARBA00022552"/>
    </source>
</evidence>
<name>A0ABQ7JBC0_9APIC</name>
<feature type="compositionally biased region" description="Basic residues" evidence="8">
    <location>
        <begin position="905"/>
        <end position="919"/>
    </location>
</feature>
<evidence type="ECO:0000256" key="8">
    <source>
        <dbReference type="SAM" id="MobiDB-lite"/>
    </source>
</evidence>
<dbReference type="EC" id="2.1.1.-" evidence="7"/>
<dbReference type="GO" id="GO:0008168">
    <property type="term" value="F:methyltransferase activity"/>
    <property type="evidence" value="ECO:0007669"/>
    <property type="project" value="UniProtKB-KW"/>
</dbReference>
<feature type="region of interest" description="Disordered" evidence="8">
    <location>
        <begin position="511"/>
        <end position="601"/>
    </location>
</feature>
<keyword evidence="1 7" id="KW-0690">Ribosome biogenesis</keyword>
<dbReference type="InterPro" id="IPR015507">
    <property type="entry name" value="rRNA-MeTfrase_E"/>
</dbReference>
<gene>
    <name evidence="12" type="ORF">IE077_002325</name>
</gene>
<dbReference type="Pfam" id="PF01728">
    <property type="entry name" value="FtsJ"/>
    <property type="match status" value="1"/>
</dbReference>
<feature type="region of interest" description="Disordered" evidence="8">
    <location>
        <begin position="840"/>
        <end position="919"/>
    </location>
</feature>
<dbReference type="InterPro" id="IPR050082">
    <property type="entry name" value="RNA_methyltr_RlmE"/>
</dbReference>
<feature type="compositionally biased region" description="Basic residues" evidence="8">
    <location>
        <begin position="884"/>
        <end position="895"/>
    </location>
</feature>
<feature type="region of interest" description="Disordered" evidence="8">
    <location>
        <begin position="343"/>
        <end position="379"/>
    </location>
</feature>
<dbReference type="Pfam" id="PF11861">
    <property type="entry name" value="DUF3381"/>
    <property type="match status" value="1"/>
</dbReference>
<accession>A0ABQ7JBC0</accession>
<sequence length="919" mass="106779">MVRKVKTGKQRLDRYYHLAKAEGYRSRSAFKLIQLAQKYNIFSKCRSVIDLCAAPGGWLQVAIKNLPMASIIIGVDLVPIKPLFGAKVFQADITTGHCRSLLKKELNNGKVDMVLHDGAPNMGRNWTQDAFNQNELVLSATKLASEFLEEGGIFVSKLFRSSDYNSLLWVFQQIFTKVHATKPQSSRNESAEIFVVCFGYKNPKKVDPRLWDPKFVFLSVEDRDETNERVTAVGKDKKQKQNLSTLLKAKGKRNRGGYEEGDDYREAPIHEFFASEVPAEMLIRYNRFKFSEDEEISNHPLTTPLIKEFCDDLKVLGKGDLYQLMKWRFAVKKKLKKTAMEASHEVDEELKNLSDEEESKTEHLLDEENVSHESDSEEEVLQEIENTTKELKKLQNHRNKEIKKKEKEIERQKKQTASSYSIQQTDEELFKFNRQTKKALTLEDELISFSEKLQNEETEENGMDAKNLLFMDIESTKPSSSISDEEMDEKEKYYRKLDVDFDVAYELRKMKSSQKSTKLKKMTRREKVMSERSKELQCMDASLQKRMHEKLASEIEEEEERNLRDSDEETSFSIPPSKRMKESKENKETLSEAEETKESIQADRWFSRDLFQLASTSLSSLEEEEEDERMETKKDEEEEDDEIREKTVSKMKELKDEELPHLPLSEKQQRQLKKKKEKARKEGASHGRHSSSHVDDSLPELELVPADSPIYKPTDPEEVAEIQALGSLMIQRQKRMDLLDGAFNRYAFDDAPLPGWFVEDEKVYTKPQLPISKELMKEYKAKLKEINARPIRKVLEASARRKHRLAKRLTKAKNEAKKIASSEEFNENTKTKHIQKLYRKAQKEEKRKKVYVVSRRAGGGKAAEKKSGPKSKNSECKAVDRRLKKDKRAMKRKKDRMTGKVKKDGKGKKFSAKRRSTFR</sequence>
<evidence type="ECO:0000256" key="1">
    <source>
        <dbReference type="ARBA" id="ARBA00022517"/>
    </source>
</evidence>
<evidence type="ECO:0000256" key="5">
    <source>
        <dbReference type="ARBA" id="ARBA00022691"/>
    </source>
</evidence>
<feature type="region of interest" description="Disordered" evidence="8">
    <location>
        <begin position="616"/>
        <end position="700"/>
    </location>
</feature>
<dbReference type="Gene3D" id="3.40.50.150">
    <property type="entry name" value="Vaccinia Virus protein VP39"/>
    <property type="match status" value="1"/>
</dbReference>
<evidence type="ECO:0000313" key="13">
    <source>
        <dbReference type="Proteomes" id="UP000823046"/>
    </source>
</evidence>
<comment type="function">
    <text evidence="7">Probable methyltransferase involved in the maturation of rRNA and in the biogenesis of ribosomal subunits.</text>
</comment>
<feature type="compositionally biased region" description="Basic and acidic residues" evidence="8">
    <location>
        <begin position="525"/>
        <end position="537"/>
    </location>
</feature>
<dbReference type="InterPro" id="IPR024576">
    <property type="entry name" value="rRNA_MeTfrase_Spb1_DUF3381"/>
</dbReference>
<evidence type="ECO:0000256" key="7">
    <source>
        <dbReference type="HAMAP-Rule" id="MF_03163"/>
    </source>
</evidence>
<evidence type="ECO:0000313" key="12">
    <source>
        <dbReference type="EMBL" id="KAF8821204.1"/>
    </source>
</evidence>
<keyword evidence="5 7" id="KW-0949">S-adenosyl-L-methionine</keyword>
<keyword evidence="2 7" id="KW-0698">rRNA processing</keyword>
<feature type="domain" description="DUF3381" evidence="11">
    <location>
        <begin position="249"/>
        <end position="411"/>
    </location>
</feature>
<comment type="caution">
    <text evidence="12">The sequence shown here is derived from an EMBL/GenBank/DDBJ whole genome shotgun (WGS) entry which is preliminary data.</text>
</comment>
<feature type="compositionally biased region" description="Basic and acidic residues" evidence="8">
    <location>
        <begin position="643"/>
        <end position="660"/>
    </location>
</feature>
<comment type="similarity">
    <text evidence="7">Belongs to the class I-like SAM-binding methyltransferase superfamily. RNA methyltransferase RlmE family. SPB1 subfamily.</text>
</comment>
<feature type="binding site" evidence="7">
    <location>
        <position position="117"/>
    </location>
    <ligand>
        <name>S-adenosyl-L-methionine</name>
        <dbReference type="ChEBI" id="CHEBI:59789"/>
    </ligand>
</feature>
<dbReference type="SUPFAM" id="SSF53335">
    <property type="entry name" value="S-adenosyl-L-methionine-dependent methyltransferases"/>
    <property type="match status" value="1"/>
</dbReference>
<evidence type="ECO:0000256" key="3">
    <source>
        <dbReference type="ARBA" id="ARBA00022603"/>
    </source>
</evidence>